<dbReference type="EMBL" id="CP031598">
    <property type="protein sequence ID" value="QEW28673.1"/>
    <property type="molecule type" value="Genomic_DNA"/>
</dbReference>
<dbReference type="Proteomes" id="UP000325785">
    <property type="component" value="Chromosome"/>
</dbReference>
<proteinExistence type="predicted"/>
<organism evidence="1 2">
    <name type="scientific">Roseovarius indicus</name>
    <dbReference type="NCBI Taxonomy" id="540747"/>
    <lineage>
        <taxon>Bacteria</taxon>
        <taxon>Pseudomonadati</taxon>
        <taxon>Pseudomonadota</taxon>
        <taxon>Alphaproteobacteria</taxon>
        <taxon>Rhodobacterales</taxon>
        <taxon>Roseobacteraceae</taxon>
        <taxon>Roseovarius</taxon>
    </lineage>
</organism>
<evidence type="ECO:0008006" key="3">
    <source>
        <dbReference type="Google" id="ProtNLM"/>
    </source>
</evidence>
<accession>A0A5P3AIZ4</accession>
<name>A0A5P3AIZ4_9RHOB</name>
<protein>
    <recommendedName>
        <fullName evidence="3">Lipid A 3-O-deacylase (PagL)</fullName>
    </recommendedName>
</protein>
<evidence type="ECO:0000313" key="1">
    <source>
        <dbReference type="EMBL" id="QEW28673.1"/>
    </source>
</evidence>
<reference evidence="1 2" key="1">
    <citation type="submission" date="2018-08" db="EMBL/GenBank/DDBJ databases">
        <title>Genetic Globetrotter - A new plasmid hitch-hiking vast phylogenetic and geographic distances.</title>
        <authorList>
            <person name="Vollmers J."/>
            <person name="Petersen J."/>
        </authorList>
    </citation>
    <scope>NUCLEOTIDE SEQUENCE [LARGE SCALE GENOMIC DNA]</scope>
    <source>
        <strain evidence="1 2">DSM 26383</strain>
    </source>
</reference>
<sequence>MAALVALVAMAGGAKAQDGRAGEPKLSLSLHGGQMTTNGIDEVFYPNKTDFTDAYFGGVIFGYEVPLSDPRFAVGAEVQLNHHFGQDTFQELVLPVTIRYSPARPWPVMLDSFAFGLGLSHTTETPLLEVVKRGESQRTLVYFSLETAFSVGEGDDDIFFRLHHRSDGYGLFAADSGSNAFAVGWRHGF</sequence>
<dbReference type="KEGG" id="rid:RIdsm_04511"/>
<gene>
    <name evidence="1" type="ORF">RIdsm_04511</name>
</gene>
<evidence type="ECO:0000313" key="2">
    <source>
        <dbReference type="Proteomes" id="UP000325785"/>
    </source>
</evidence>
<dbReference type="AlphaFoldDB" id="A0A5P3AIZ4"/>